<feature type="transmembrane region" description="Helical" evidence="1">
    <location>
        <begin position="260"/>
        <end position="280"/>
    </location>
</feature>
<evidence type="ECO:0000313" key="2">
    <source>
        <dbReference type="EMBL" id="SOH92163.1"/>
    </source>
</evidence>
<feature type="transmembrane region" description="Helical" evidence="1">
    <location>
        <begin position="399"/>
        <end position="418"/>
    </location>
</feature>
<feature type="transmembrane region" description="Helical" evidence="1">
    <location>
        <begin position="367"/>
        <end position="387"/>
    </location>
</feature>
<keyword evidence="3" id="KW-1185">Reference proteome</keyword>
<keyword evidence="1" id="KW-1133">Transmembrane helix</keyword>
<feature type="transmembrane region" description="Helical" evidence="1">
    <location>
        <begin position="152"/>
        <end position="173"/>
    </location>
</feature>
<organism evidence="2 3">
    <name type="scientific">Pontivivens marinum</name>
    <dbReference type="NCBI Taxonomy" id="1690039"/>
    <lineage>
        <taxon>Bacteria</taxon>
        <taxon>Pseudomonadati</taxon>
        <taxon>Pseudomonadota</taxon>
        <taxon>Alphaproteobacteria</taxon>
        <taxon>Rhodobacterales</taxon>
        <taxon>Paracoccaceae</taxon>
        <taxon>Pontivivens</taxon>
    </lineage>
</organism>
<feature type="transmembrane region" description="Helical" evidence="1">
    <location>
        <begin position="12"/>
        <end position="30"/>
    </location>
</feature>
<dbReference type="NCBIfam" id="NF045539">
    <property type="entry name" value="MATE_efflux1"/>
    <property type="match status" value="1"/>
</dbReference>
<dbReference type="EMBL" id="OCTN01000001">
    <property type="protein sequence ID" value="SOH92163.1"/>
    <property type="molecule type" value="Genomic_DNA"/>
</dbReference>
<evidence type="ECO:0000256" key="1">
    <source>
        <dbReference type="SAM" id="Phobius"/>
    </source>
</evidence>
<feature type="transmembrane region" description="Helical" evidence="1">
    <location>
        <begin position="335"/>
        <end position="355"/>
    </location>
</feature>
<feature type="transmembrane region" description="Helical" evidence="1">
    <location>
        <begin position="50"/>
        <end position="71"/>
    </location>
</feature>
<feature type="transmembrane region" description="Helical" evidence="1">
    <location>
        <begin position="185"/>
        <end position="208"/>
    </location>
</feature>
<proteinExistence type="predicted"/>
<dbReference type="Proteomes" id="UP000220034">
    <property type="component" value="Unassembled WGS sequence"/>
</dbReference>
<dbReference type="RefSeq" id="WP_097927766.1">
    <property type="nucleotide sequence ID" value="NZ_OCTN01000001.1"/>
</dbReference>
<feature type="transmembrane region" description="Helical" evidence="1">
    <location>
        <begin position="123"/>
        <end position="145"/>
    </location>
</feature>
<dbReference type="OrthoDB" id="388031at2"/>
<protein>
    <submittedName>
        <fullName evidence="2">Na+-driven multidrug efflux pump</fullName>
    </submittedName>
</protein>
<gene>
    <name evidence="2" type="ORF">SAMN06273572_1013</name>
</gene>
<feature type="transmembrane region" description="Helical" evidence="1">
    <location>
        <begin position="83"/>
        <end position="103"/>
    </location>
</feature>
<name>A0A2C9CLL9_9RHOB</name>
<sequence>MKFIDYRLWGSIFLVAFFPVIYSTARIFFLNSMPETWNLSIAAQSAWLHLAYEVLQEALLLPLYFLFGQVIRDLPALRERISSAFTVTLAAYAVLTIIILLVADQFTAAMSQQAELQELTAKYIRMESVGIMVGLLNDVCIVVLVALGLHHLVLLLVVIRAFTTIALDAFFVGQLSWSLDLGVTGVALTNIGVGALLLIPSAIILHRLELIGKIKERSPKRWMRNWFRVAFRSGLESGVRNLAFSLMILRLMNEVEEAGLFWVTNGFIWGWLLLPVLTLGTLVRQDAGNHDGRLGPRFIGYIWLTLVITVVWALTIPGWTWFIASAMGSPEADRVASLALLMLGFYVVFAFNHMLDSYFYGVGRTDLMLYQSLFVSICYYGSAFIFYRVGFFEPDLQQIAFLFGGGILIDSILTLWQFKRSGYFVVARQNAGGAEVATNGQLGEHRQGV</sequence>
<keyword evidence="1" id="KW-0472">Membrane</keyword>
<keyword evidence="1" id="KW-0812">Transmembrane</keyword>
<evidence type="ECO:0000313" key="3">
    <source>
        <dbReference type="Proteomes" id="UP000220034"/>
    </source>
</evidence>
<feature type="transmembrane region" description="Helical" evidence="1">
    <location>
        <begin position="301"/>
        <end position="323"/>
    </location>
</feature>
<accession>A0A2C9CLL9</accession>
<reference evidence="3" key="1">
    <citation type="submission" date="2017-09" db="EMBL/GenBank/DDBJ databases">
        <authorList>
            <person name="Varghese N."/>
            <person name="Submissions S."/>
        </authorList>
    </citation>
    <scope>NUCLEOTIDE SEQUENCE [LARGE SCALE GENOMIC DNA]</scope>
    <source>
        <strain evidence="3">C7</strain>
    </source>
</reference>
<dbReference type="AlphaFoldDB" id="A0A2C9CLL9"/>